<evidence type="ECO:0000313" key="6">
    <source>
        <dbReference type="Proteomes" id="UP000567293"/>
    </source>
</evidence>
<dbReference type="AlphaFoldDB" id="A0A7V8SV29"/>
<dbReference type="Pfam" id="PF01479">
    <property type="entry name" value="S4"/>
    <property type="match status" value="1"/>
</dbReference>
<accession>A0A7V8SV29</accession>
<evidence type="ECO:0000259" key="4">
    <source>
        <dbReference type="SMART" id="SM00363"/>
    </source>
</evidence>
<dbReference type="EMBL" id="JACDQQ010000210">
    <property type="protein sequence ID" value="MBA0083760.1"/>
    <property type="molecule type" value="Genomic_DNA"/>
</dbReference>
<dbReference type="GO" id="GO:0000455">
    <property type="term" value="P:enzyme-directed rRNA pseudouridine synthesis"/>
    <property type="evidence" value="ECO:0007669"/>
    <property type="project" value="UniProtKB-ARBA"/>
</dbReference>
<dbReference type="SMART" id="SM00363">
    <property type="entry name" value="S4"/>
    <property type="match status" value="1"/>
</dbReference>
<dbReference type="InterPro" id="IPR050343">
    <property type="entry name" value="RsuA_PseudoU_synthase"/>
</dbReference>
<dbReference type="Proteomes" id="UP000567293">
    <property type="component" value="Unassembled WGS sequence"/>
</dbReference>
<dbReference type="Pfam" id="PF00849">
    <property type="entry name" value="PseudoU_synth_2"/>
    <property type="match status" value="1"/>
</dbReference>
<evidence type="ECO:0000256" key="1">
    <source>
        <dbReference type="ARBA" id="ARBA00008348"/>
    </source>
</evidence>
<evidence type="ECO:0000256" key="3">
    <source>
        <dbReference type="PROSITE-ProRule" id="PRU00182"/>
    </source>
</evidence>
<evidence type="ECO:0000313" key="5">
    <source>
        <dbReference type="EMBL" id="MBA0083760.1"/>
    </source>
</evidence>
<dbReference type="Gene3D" id="3.30.70.580">
    <property type="entry name" value="Pseudouridine synthase I, catalytic domain, N-terminal subdomain"/>
    <property type="match status" value="1"/>
</dbReference>
<dbReference type="PROSITE" id="PS50889">
    <property type="entry name" value="S4"/>
    <property type="match status" value="1"/>
</dbReference>
<name>A0A7V8SV29_9BACT</name>
<keyword evidence="3" id="KW-0694">RNA-binding</keyword>
<dbReference type="GO" id="GO:0120159">
    <property type="term" value="F:rRNA pseudouridine synthase activity"/>
    <property type="evidence" value="ECO:0007669"/>
    <property type="project" value="UniProtKB-ARBA"/>
</dbReference>
<evidence type="ECO:0000256" key="2">
    <source>
        <dbReference type="ARBA" id="ARBA00023235"/>
    </source>
</evidence>
<dbReference type="InterPro" id="IPR002942">
    <property type="entry name" value="S4_RNA-bd"/>
</dbReference>
<protein>
    <submittedName>
        <fullName evidence="5">rRNA pseudouridine synthase</fullName>
    </submittedName>
</protein>
<comment type="caution">
    <text evidence="5">The sequence shown here is derived from an EMBL/GenBank/DDBJ whole genome shotgun (WGS) entry which is preliminary data.</text>
</comment>
<dbReference type="PANTHER" id="PTHR47683:SF2">
    <property type="entry name" value="RNA-BINDING S4 DOMAIN-CONTAINING PROTEIN"/>
    <property type="match status" value="1"/>
</dbReference>
<feature type="domain" description="RNA-binding S4" evidence="4">
    <location>
        <begin position="3"/>
        <end position="62"/>
    </location>
</feature>
<keyword evidence="2" id="KW-0413">Isomerase</keyword>
<dbReference type="InterPro" id="IPR006145">
    <property type="entry name" value="PsdUridine_synth_RsuA/RluA"/>
</dbReference>
<dbReference type="Gene3D" id="3.10.290.10">
    <property type="entry name" value="RNA-binding S4 domain"/>
    <property type="match status" value="1"/>
</dbReference>
<dbReference type="Gene3D" id="3.30.70.1560">
    <property type="entry name" value="Alpha-L RNA-binding motif"/>
    <property type="match status" value="1"/>
</dbReference>
<dbReference type="InterPro" id="IPR036986">
    <property type="entry name" value="S4_RNA-bd_sf"/>
</dbReference>
<dbReference type="InterPro" id="IPR042092">
    <property type="entry name" value="PsdUridine_s_RsuA/RluB/E/F_cat"/>
</dbReference>
<dbReference type="SUPFAM" id="SSF55174">
    <property type="entry name" value="Alpha-L RNA-binding motif"/>
    <property type="match status" value="1"/>
</dbReference>
<sequence>MQERLQKIIARAGIASRRHAEQLIRSGQVRVNGRVVTALGTKADAATDRIEAAGRVVRGAERRVYLVLNKPPEIVSAMADPEGRKTLKNCLRGFPARVYPVGNLEYTASGLVFLTNDGDLAAKMLKRWGVLEQVYLVKVKGMLTLEELERLGKEIGVRMKTVRQPDAARRRAANYWYEVRMQDTKKDEMRNVLFRERHPVEKMKRVGLGPLTVEGVVEGRYEMLRDSEVEKLEKALRGGKGSKGNK</sequence>
<proteinExistence type="inferred from homology"/>
<gene>
    <name evidence="5" type="ORF">HRJ53_02075</name>
</gene>
<dbReference type="InterPro" id="IPR020094">
    <property type="entry name" value="TruA/RsuA/RluB/E/F_N"/>
</dbReference>
<dbReference type="FunFam" id="3.10.290.10:FF:000003">
    <property type="entry name" value="Pseudouridine synthase"/>
    <property type="match status" value="1"/>
</dbReference>
<keyword evidence="6" id="KW-1185">Reference proteome</keyword>
<dbReference type="PANTHER" id="PTHR47683">
    <property type="entry name" value="PSEUDOURIDINE SYNTHASE FAMILY PROTEIN-RELATED"/>
    <property type="match status" value="1"/>
</dbReference>
<dbReference type="SUPFAM" id="SSF55120">
    <property type="entry name" value="Pseudouridine synthase"/>
    <property type="match status" value="1"/>
</dbReference>
<organism evidence="5 6">
    <name type="scientific">Candidatus Acidiferrum panamense</name>
    <dbReference type="NCBI Taxonomy" id="2741543"/>
    <lineage>
        <taxon>Bacteria</taxon>
        <taxon>Pseudomonadati</taxon>
        <taxon>Acidobacteriota</taxon>
        <taxon>Terriglobia</taxon>
        <taxon>Candidatus Acidiferrales</taxon>
        <taxon>Candidatus Acidiferrum</taxon>
    </lineage>
</organism>
<dbReference type="CDD" id="cd00165">
    <property type="entry name" value="S4"/>
    <property type="match status" value="1"/>
</dbReference>
<reference evidence="5" key="1">
    <citation type="submission" date="2020-06" db="EMBL/GenBank/DDBJ databases">
        <title>Legume-microbial interactions unlock mineral nutrients during tropical forest succession.</title>
        <authorList>
            <person name="Epihov D.Z."/>
        </authorList>
    </citation>
    <scope>NUCLEOTIDE SEQUENCE [LARGE SCALE GENOMIC DNA]</scope>
    <source>
        <strain evidence="5">Pan2503</strain>
    </source>
</reference>
<comment type="similarity">
    <text evidence="1">Belongs to the pseudouridine synthase RsuA family.</text>
</comment>
<dbReference type="GO" id="GO:0003723">
    <property type="term" value="F:RNA binding"/>
    <property type="evidence" value="ECO:0007669"/>
    <property type="project" value="UniProtKB-KW"/>
</dbReference>
<dbReference type="InterPro" id="IPR020103">
    <property type="entry name" value="PsdUridine_synth_cat_dom_sf"/>
</dbReference>